<evidence type="ECO:0000313" key="2">
    <source>
        <dbReference type="EMBL" id="CAD8089891.1"/>
    </source>
</evidence>
<reference evidence="2" key="1">
    <citation type="submission" date="2021-01" db="EMBL/GenBank/DDBJ databases">
        <authorList>
            <consortium name="Genoscope - CEA"/>
            <person name="William W."/>
        </authorList>
    </citation>
    <scope>NUCLEOTIDE SEQUENCE</scope>
</reference>
<keyword evidence="1" id="KW-0812">Transmembrane</keyword>
<accession>A0A8S1NII4</accession>
<gene>
    <name evidence="2" type="ORF">PSON_ATCC_30995.1.T0550028</name>
</gene>
<keyword evidence="1" id="KW-1133">Transmembrane helix</keyword>
<protein>
    <recommendedName>
        <fullName evidence="4">Transmembrane protein</fullName>
    </recommendedName>
</protein>
<keyword evidence="1" id="KW-0472">Membrane</keyword>
<dbReference type="EMBL" id="CAJJDN010000055">
    <property type="protein sequence ID" value="CAD8089891.1"/>
    <property type="molecule type" value="Genomic_DNA"/>
</dbReference>
<dbReference type="AlphaFoldDB" id="A0A8S1NII4"/>
<proteinExistence type="predicted"/>
<comment type="caution">
    <text evidence="2">The sequence shown here is derived from an EMBL/GenBank/DDBJ whole genome shotgun (WGS) entry which is preliminary data.</text>
</comment>
<evidence type="ECO:0000313" key="3">
    <source>
        <dbReference type="Proteomes" id="UP000692954"/>
    </source>
</evidence>
<dbReference type="Proteomes" id="UP000692954">
    <property type="component" value="Unassembled WGS sequence"/>
</dbReference>
<sequence length="248" mass="28884">MENRVDIVQKSFKKLIDTMPKQSLYSRKSGDYAHKKLPLNFSTYKQIESITKRLTDGLPQIHSKILCIEIRNSQACYSKNKNNLNFRNIVTQILFAIADFVLAQFVNLPVNSIVYLEHLVSGTQSIHKIGFIILLLNQVQIIEAYQPHMMHMMVYAMCTYQDESSMFFLAYQQKILQYNCSLKQGGQSSLDISIRILLYYQNKCLNQIQKKRIATNETMKFEYIQLCEENQQNISSQDDGREINDKQA</sequence>
<feature type="transmembrane region" description="Helical" evidence="1">
    <location>
        <begin position="89"/>
        <end position="106"/>
    </location>
</feature>
<organism evidence="2 3">
    <name type="scientific">Paramecium sonneborni</name>
    <dbReference type="NCBI Taxonomy" id="65129"/>
    <lineage>
        <taxon>Eukaryota</taxon>
        <taxon>Sar</taxon>
        <taxon>Alveolata</taxon>
        <taxon>Ciliophora</taxon>
        <taxon>Intramacronucleata</taxon>
        <taxon>Oligohymenophorea</taxon>
        <taxon>Peniculida</taxon>
        <taxon>Parameciidae</taxon>
        <taxon>Paramecium</taxon>
    </lineage>
</organism>
<evidence type="ECO:0008006" key="4">
    <source>
        <dbReference type="Google" id="ProtNLM"/>
    </source>
</evidence>
<evidence type="ECO:0000256" key="1">
    <source>
        <dbReference type="SAM" id="Phobius"/>
    </source>
</evidence>
<keyword evidence="3" id="KW-1185">Reference proteome</keyword>
<name>A0A8S1NII4_9CILI</name>